<evidence type="ECO:0000313" key="3">
    <source>
        <dbReference type="Proteomes" id="UP000028681"/>
    </source>
</evidence>
<dbReference type="InterPro" id="IPR051873">
    <property type="entry name" value="KNR4/SMI1_regulator"/>
</dbReference>
<protein>
    <submittedName>
        <fullName evidence="2">MoeA domain-containing protein</fullName>
    </submittedName>
</protein>
<accession>A0A076LU60</accession>
<proteinExistence type="predicted"/>
<dbReference type="Gene3D" id="3.40.1580.10">
    <property type="entry name" value="SMI1/KNR4-like"/>
    <property type="match status" value="1"/>
</dbReference>
<dbReference type="Proteomes" id="UP000028681">
    <property type="component" value="Chromosome"/>
</dbReference>
<dbReference type="RefSeq" id="WP_034163796.1">
    <property type="nucleotide sequence ID" value="NZ_CP006664.1"/>
</dbReference>
<dbReference type="HOGENOM" id="CLU_085722_1_1_6"/>
<dbReference type="Pfam" id="PF09346">
    <property type="entry name" value="SMI1_KNR4"/>
    <property type="match status" value="1"/>
</dbReference>
<name>A0A076LU60_9GAMM</name>
<dbReference type="SUPFAM" id="SSF160631">
    <property type="entry name" value="SMI1/KNR4-like"/>
    <property type="match status" value="1"/>
</dbReference>
<dbReference type="InterPro" id="IPR018958">
    <property type="entry name" value="Knr4/Smi1-like_dom"/>
</dbReference>
<organism evidence="2 3">
    <name type="scientific">Edwardsiella anguillarum ET080813</name>
    <dbReference type="NCBI Taxonomy" id="667120"/>
    <lineage>
        <taxon>Bacteria</taxon>
        <taxon>Pseudomonadati</taxon>
        <taxon>Pseudomonadota</taxon>
        <taxon>Gammaproteobacteria</taxon>
        <taxon>Enterobacterales</taxon>
        <taxon>Hafniaceae</taxon>
        <taxon>Edwardsiella</taxon>
    </lineage>
</organism>
<dbReference type="PANTHER" id="PTHR47432">
    <property type="entry name" value="CELL WALL ASSEMBLY REGULATOR SMI1"/>
    <property type="match status" value="1"/>
</dbReference>
<dbReference type="PANTHER" id="PTHR47432:SF1">
    <property type="entry name" value="CELL WALL ASSEMBLY REGULATOR SMI1"/>
    <property type="match status" value="1"/>
</dbReference>
<dbReference type="AlphaFoldDB" id="A0A076LU60"/>
<feature type="domain" description="Knr4/Smi1-like" evidence="1">
    <location>
        <begin position="26"/>
        <end position="162"/>
    </location>
</feature>
<evidence type="ECO:0000313" key="2">
    <source>
        <dbReference type="EMBL" id="AIJ09094.1"/>
    </source>
</evidence>
<dbReference type="KEGG" id="ete:ETEE_2660"/>
<gene>
    <name evidence="2" type="ORF">ETEE_2660</name>
</gene>
<dbReference type="GeneID" id="33940201"/>
<evidence type="ECO:0000259" key="1">
    <source>
        <dbReference type="SMART" id="SM00860"/>
    </source>
</evidence>
<dbReference type="SMART" id="SM00860">
    <property type="entry name" value="SMI1_KNR4"/>
    <property type="match status" value="1"/>
</dbReference>
<sequence length="169" mass="18963">MNELWKDLERWLQAHRPALLDDLNSPASGAEIRDLEQVIGASLPADFTACLLVHNGQKGLGGWLFGSWEFLSTQNILMSWSVWRDLLEEGDFEGKVARPAEGIRPGWWLPGWIPFASNGGGDYLCLDLTPAVGGDYGQVINVFHDVADRVVEMRSFSAWFTRFVVDKRV</sequence>
<dbReference type="InterPro" id="IPR037883">
    <property type="entry name" value="Knr4/Smi1-like_sf"/>
</dbReference>
<dbReference type="EMBL" id="CP006664">
    <property type="protein sequence ID" value="AIJ09094.1"/>
    <property type="molecule type" value="Genomic_DNA"/>
</dbReference>
<reference evidence="2 3" key="1">
    <citation type="journal article" date="2012" name="PLoS ONE">
        <title>Edwardsiella comparative phylogenomics reveal the new intra/inter-species taxonomic relationships, virulence evolution and niche adaptation mechanisms.</title>
        <authorList>
            <person name="Yang M."/>
            <person name="Lv Y."/>
            <person name="Xiao J."/>
            <person name="Wu H."/>
            <person name="Zheng H."/>
            <person name="Liu Q."/>
            <person name="Zhang Y."/>
            <person name="Wang Q."/>
        </authorList>
    </citation>
    <scope>NUCLEOTIDE SEQUENCE [LARGE SCALE GENOMIC DNA]</scope>
    <source>
        <strain evidence="3">080813</strain>
    </source>
</reference>